<keyword evidence="2" id="KW-1185">Reference proteome</keyword>
<dbReference type="STRING" id="943830.A4A58_20795"/>
<accession>A0A164AGP6</accession>
<protein>
    <submittedName>
        <fullName evidence="1">Uncharacterized protein</fullName>
    </submittedName>
</protein>
<reference evidence="1 2" key="1">
    <citation type="submission" date="2016-03" db="EMBL/GenBank/DDBJ databases">
        <title>Microsymbionts genomes from the relict species Vavilovia formosa (Stev.) Fed.</title>
        <authorList>
            <person name="Kopat V."/>
            <person name="Chirak E."/>
            <person name="Kimeklis A."/>
            <person name="Andronov E."/>
        </authorList>
    </citation>
    <scope>NUCLEOTIDE SEQUENCE [LARGE SCALE GENOMIC DNA]</scope>
    <source>
        <strain evidence="1 2">Vaf07</strain>
    </source>
</reference>
<dbReference type="EMBL" id="LVYV01000002">
    <property type="protein sequence ID" value="KZD24783.1"/>
    <property type="molecule type" value="Genomic_DNA"/>
</dbReference>
<sequence length="125" mass="13804">MIPAIIISGWHGGIAAHAHEHAMIKAAWFRIAGKWQAGRCAEHQLDMNAQRCDTTGCSMSSRTCQKVLEDRTFTITGPLQAEAKELSEGCRAIIRSAAAQYRVAKVVERNKTTGLESMTSPQRRH</sequence>
<proteinExistence type="predicted"/>
<organism evidence="1 2">
    <name type="scientific">Tardiphaga robiniae</name>
    <dbReference type="NCBI Taxonomy" id="943830"/>
    <lineage>
        <taxon>Bacteria</taxon>
        <taxon>Pseudomonadati</taxon>
        <taxon>Pseudomonadota</taxon>
        <taxon>Alphaproteobacteria</taxon>
        <taxon>Hyphomicrobiales</taxon>
        <taxon>Nitrobacteraceae</taxon>
        <taxon>Tardiphaga</taxon>
    </lineage>
</organism>
<comment type="caution">
    <text evidence="1">The sequence shown here is derived from an EMBL/GenBank/DDBJ whole genome shotgun (WGS) entry which is preliminary data.</text>
</comment>
<evidence type="ECO:0000313" key="1">
    <source>
        <dbReference type="EMBL" id="KZD24783.1"/>
    </source>
</evidence>
<gene>
    <name evidence="1" type="ORF">A4A58_20795</name>
</gene>
<name>A0A164AGP6_9BRAD</name>
<dbReference type="AlphaFoldDB" id="A0A164AGP6"/>
<dbReference type="Proteomes" id="UP000076574">
    <property type="component" value="Unassembled WGS sequence"/>
</dbReference>
<evidence type="ECO:0000313" key="2">
    <source>
        <dbReference type="Proteomes" id="UP000076574"/>
    </source>
</evidence>